<evidence type="ECO:0000256" key="11">
    <source>
        <dbReference type="SAM" id="MobiDB-lite"/>
    </source>
</evidence>
<feature type="transmembrane region" description="Helical" evidence="12">
    <location>
        <begin position="317"/>
        <end position="338"/>
    </location>
</feature>
<dbReference type="Pfam" id="PF00209">
    <property type="entry name" value="SNF"/>
    <property type="match status" value="2"/>
</dbReference>
<dbReference type="OMA" id="CFFMEIS"/>
<feature type="binding site" evidence="8">
    <location>
        <position position="48"/>
    </location>
    <ligand>
        <name>Na(+)</name>
        <dbReference type="ChEBI" id="CHEBI:29101"/>
        <label>1</label>
    </ligand>
</feature>
<dbReference type="PROSITE" id="PS50267">
    <property type="entry name" value="NA_NEUROTRAN_SYMP_3"/>
    <property type="match status" value="1"/>
</dbReference>
<feature type="transmembrane region" description="Helical" evidence="12">
    <location>
        <begin position="35"/>
        <end position="53"/>
    </location>
</feature>
<dbReference type="Proteomes" id="UP000318571">
    <property type="component" value="Chromosome 3"/>
</dbReference>
<feature type="binding site" evidence="8">
    <location>
        <position position="470"/>
    </location>
    <ligand>
        <name>Na(+)</name>
        <dbReference type="ChEBI" id="CHEBI:29101"/>
        <label>1</label>
    </ligand>
</feature>
<evidence type="ECO:0000256" key="9">
    <source>
        <dbReference type="PIRSR" id="PIRSR600175-2"/>
    </source>
</evidence>
<keyword evidence="8" id="KW-0479">Metal-binding</keyword>
<name>A0A553P759_TIGCA</name>
<dbReference type="PROSITE" id="PS00610">
    <property type="entry name" value="NA_NEUROTRAN_SYMP_1"/>
    <property type="match status" value="1"/>
</dbReference>
<keyword evidence="7 12" id="KW-0472">Membrane</keyword>
<keyword evidence="4 10" id="KW-0812">Transmembrane</keyword>
<comment type="caution">
    <text evidence="13">The sequence shown here is derived from an EMBL/GenBank/DDBJ whole genome shotgun (WGS) entry which is preliminary data.</text>
</comment>
<dbReference type="PANTHER" id="PTHR11616">
    <property type="entry name" value="SODIUM/CHLORIDE DEPENDENT TRANSPORTER"/>
    <property type="match status" value="1"/>
</dbReference>
<keyword evidence="14" id="KW-1185">Reference proteome</keyword>
<feature type="binding site" evidence="8">
    <location>
        <position position="405"/>
    </location>
    <ligand>
        <name>Na(+)</name>
        <dbReference type="ChEBI" id="CHEBI:29101"/>
        <label>1</label>
    </ligand>
</feature>
<feature type="binding site" evidence="8">
    <location>
        <position position="43"/>
    </location>
    <ligand>
        <name>Na(+)</name>
        <dbReference type="ChEBI" id="CHEBI:29101"/>
        <label>1</label>
    </ligand>
</feature>
<keyword evidence="3 10" id="KW-0813">Transport</keyword>
<feature type="transmembrane region" description="Helical" evidence="12">
    <location>
        <begin position="288"/>
        <end position="308"/>
    </location>
</feature>
<feature type="binding site" evidence="8">
    <location>
        <position position="373"/>
    </location>
    <ligand>
        <name>Na(+)</name>
        <dbReference type="ChEBI" id="CHEBI:29101"/>
        <label>1</label>
    </ligand>
</feature>
<evidence type="ECO:0000256" key="7">
    <source>
        <dbReference type="ARBA" id="ARBA00023136"/>
    </source>
</evidence>
<comment type="subcellular location">
    <subcellularLocation>
        <location evidence="1">Membrane</location>
        <topology evidence="1">Multi-pass membrane protein</topology>
    </subcellularLocation>
</comment>
<keyword evidence="5 10" id="KW-0769">Symport</keyword>
<feature type="region of interest" description="Disordered" evidence="11">
    <location>
        <begin position="668"/>
        <end position="699"/>
    </location>
</feature>
<feature type="transmembrane region" description="Helical" evidence="12">
    <location>
        <begin position="110"/>
        <end position="135"/>
    </location>
</feature>
<keyword evidence="9" id="KW-1015">Disulfide bond</keyword>
<sequence length="699" mass="78390">MTDEKNKKGDGSIEPMEYQDDENQERGNWTGKLDFLLSCLGYAVGLGNVWRFPYLCYKHGGGAFLIPYTIMLIFIGVPCFFMEISIGQFAALGPVTIYSNMAPLFKGLGFANFMASSFVGIYYNMIIAWTIYYLFASFTSHLPWSDCNNEFNSECELFTVCFSITDYKNCLELRDNSTENSDAIYHMGRCLSNDDDLAKIRDNLTHFYGCTFEEKFYNNPLDKTDGVNYTLPKPGIYLNSTDCVEAGRENEIQSLFDIPNSKRRTAAQEYFQKSVLVQSNGIEEMGSIQWHLALCLLAAWIVIFCCLIKGIKSSGKVVYFTATFPYFVLFILLGRALFLEGAIDGIRFYIIPDFDRLSDISVWSAAAVQIFFSLSVAGGGLITLASYNPFHNNVVRDTVIVCLGNCLTSFIAGFAIFSVLGFLAHELGVDVQDVVQDGTGLAFIAYPDLVTRIVGAPFWSFLFFAMLFTLGLDSQFAIVETILTGILDFAPQWRGKKTLIVGIVCIVGFFCGLPLTCEGGGYVLDFLDFYAAGWPYLFIGLTELILVCYVYGIENFMDDLYNICGFNPGLWCKTIFMFVYLIISPLLILVILIVDWSQYTPLTKDEYVYPWAANAFGFVIAFISILAVPIVAVYLYGSTLFENSKNHQMSDALKRTNAELLRPTAEWRKNADRAKRQDARNGNNESGFEGRDNPGLVTD</sequence>
<feature type="transmembrane region" description="Helical" evidence="12">
    <location>
        <begin position="65"/>
        <end position="98"/>
    </location>
</feature>
<dbReference type="PANTHER" id="PTHR11616:SF240">
    <property type="entry name" value="BLOATED TUBULES, ISOFORM B-RELATED"/>
    <property type="match status" value="1"/>
</dbReference>
<evidence type="ECO:0000256" key="1">
    <source>
        <dbReference type="ARBA" id="ARBA00004141"/>
    </source>
</evidence>
<reference evidence="13 14" key="1">
    <citation type="journal article" date="2018" name="Nat. Ecol. Evol.">
        <title>Genomic signatures of mitonuclear coevolution across populations of Tigriopus californicus.</title>
        <authorList>
            <person name="Barreto F.S."/>
            <person name="Watson E.T."/>
            <person name="Lima T.G."/>
            <person name="Willett C.S."/>
            <person name="Edmands S."/>
            <person name="Li W."/>
            <person name="Burton R.S."/>
        </authorList>
    </citation>
    <scope>NUCLEOTIDE SEQUENCE [LARGE SCALE GENOMIC DNA]</scope>
    <source>
        <strain evidence="13 14">San Diego</strain>
    </source>
</reference>
<feature type="disulfide bond" evidence="9">
    <location>
        <begin position="147"/>
        <end position="161"/>
    </location>
</feature>
<evidence type="ECO:0000256" key="10">
    <source>
        <dbReference type="RuleBase" id="RU003732"/>
    </source>
</evidence>
<comment type="similarity">
    <text evidence="2 10">Belongs to the sodium:neurotransmitter symporter (SNF) (TC 2.A.22) family.</text>
</comment>
<feature type="transmembrane region" description="Helical" evidence="12">
    <location>
        <begin position="499"/>
        <end position="516"/>
    </location>
</feature>
<feature type="binding site" evidence="8">
    <location>
        <position position="474"/>
    </location>
    <ligand>
        <name>Na(+)</name>
        <dbReference type="ChEBI" id="CHEBI:29101"/>
        <label>1</label>
    </ligand>
</feature>
<feature type="binding site" evidence="8">
    <location>
        <position position="473"/>
    </location>
    <ligand>
        <name>Na(+)</name>
        <dbReference type="ChEBI" id="CHEBI:29101"/>
        <label>1</label>
    </ligand>
</feature>
<evidence type="ECO:0000256" key="5">
    <source>
        <dbReference type="ARBA" id="ARBA00022847"/>
    </source>
</evidence>
<dbReference type="GO" id="GO:0005886">
    <property type="term" value="C:plasma membrane"/>
    <property type="evidence" value="ECO:0007669"/>
    <property type="project" value="TreeGrafter"/>
</dbReference>
<evidence type="ECO:0000256" key="12">
    <source>
        <dbReference type="SAM" id="Phobius"/>
    </source>
</evidence>
<feature type="transmembrane region" description="Helical" evidence="12">
    <location>
        <begin position="614"/>
        <end position="636"/>
    </location>
</feature>
<keyword evidence="6 12" id="KW-1133">Transmembrane helix</keyword>
<protein>
    <recommendedName>
        <fullName evidence="10">Transporter</fullName>
    </recommendedName>
</protein>
<evidence type="ECO:0000313" key="14">
    <source>
        <dbReference type="Proteomes" id="UP000318571"/>
    </source>
</evidence>
<accession>A0A553P759</accession>
<feature type="compositionally biased region" description="Basic and acidic residues" evidence="11">
    <location>
        <begin position="1"/>
        <end position="11"/>
    </location>
</feature>
<evidence type="ECO:0000256" key="4">
    <source>
        <dbReference type="ARBA" id="ARBA00022692"/>
    </source>
</evidence>
<dbReference type="SUPFAM" id="SSF161070">
    <property type="entry name" value="SNF-like"/>
    <property type="match status" value="1"/>
</dbReference>
<feature type="transmembrane region" description="Helical" evidence="12">
    <location>
        <begin position="399"/>
        <end position="424"/>
    </location>
</feature>
<feature type="binding site" evidence="8">
    <location>
        <position position="44"/>
    </location>
    <ligand>
        <name>Na(+)</name>
        <dbReference type="ChEBI" id="CHEBI:29101"/>
        <label>2</label>
    </ligand>
</feature>
<evidence type="ECO:0000256" key="6">
    <source>
        <dbReference type="ARBA" id="ARBA00022989"/>
    </source>
</evidence>
<dbReference type="GO" id="GO:0015375">
    <property type="term" value="F:glycine:sodium symporter activity"/>
    <property type="evidence" value="ECO:0007669"/>
    <property type="project" value="TreeGrafter"/>
</dbReference>
<dbReference type="EMBL" id="VCGU01000007">
    <property type="protein sequence ID" value="TRY73528.1"/>
    <property type="molecule type" value="Genomic_DNA"/>
</dbReference>
<evidence type="ECO:0000256" key="8">
    <source>
        <dbReference type="PIRSR" id="PIRSR600175-1"/>
    </source>
</evidence>
<feature type="region of interest" description="Disordered" evidence="11">
    <location>
        <begin position="1"/>
        <end position="25"/>
    </location>
</feature>
<proteinExistence type="inferred from homology"/>
<dbReference type="AlphaFoldDB" id="A0A553P759"/>
<gene>
    <name evidence="13" type="ORF">TCAL_03333</name>
</gene>
<feature type="compositionally biased region" description="Basic and acidic residues" evidence="11">
    <location>
        <begin position="668"/>
        <end position="679"/>
    </location>
</feature>
<organism evidence="13 14">
    <name type="scientific">Tigriopus californicus</name>
    <name type="common">Marine copepod</name>
    <dbReference type="NCBI Taxonomy" id="6832"/>
    <lineage>
        <taxon>Eukaryota</taxon>
        <taxon>Metazoa</taxon>
        <taxon>Ecdysozoa</taxon>
        <taxon>Arthropoda</taxon>
        <taxon>Crustacea</taxon>
        <taxon>Multicrustacea</taxon>
        <taxon>Hexanauplia</taxon>
        <taxon>Copepoda</taxon>
        <taxon>Harpacticoida</taxon>
        <taxon>Harpacticidae</taxon>
        <taxon>Tigriopus</taxon>
    </lineage>
</organism>
<dbReference type="PRINTS" id="PR00176">
    <property type="entry name" value="NANEUSMPORT"/>
</dbReference>
<evidence type="ECO:0000256" key="2">
    <source>
        <dbReference type="ARBA" id="ARBA00006459"/>
    </source>
</evidence>
<dbReference type="GO" id="GO:0046872">
    <property type="term" value="F:metal ion binding"/>
    <property type="evidence" value="ECO:0007669"/>
    <property type="project" value="UniProtKB-KW"/>
</dbReference>
<feature type="transmembrane region" description="Helical" evidence="12">
    <location>
        <begin position="536"/>
        <end position="553"/>
    </location>
</feature>
<feature type="transmembrane region" description="Helical" evidence="12">
    <location>
        <begin position="574"/>
        <end position="594"/>
    </location>
</feature>
<feature type="transmembrane region" description="Helical" evidence="12">
    <location>
        <begin position="458"/>
        <end position="487"/>
    </location>
</feature>
<feature type="binding site" evidence="8">
    <location>
        <position position="41"/>
    </location>
    <ligand>
        <name>Na(+)</name>
        <dbReference type="ChEBI" id="CHEBI:29101"/>
        <label>1</label>
    </ligand>
</feature>
<feature type="transmembrane region" description="Helical" evidence="12">
    <location>
        <begin position="362"/>
        <end position="387"/>
    </location>
</feature>
<keyword evidence="8" id="KW-0915">Sodium</keyword>
<evidence type="ECO:0000256" key="3">
    <source>
        <dbReference type="ARBA" id="ARBA00022448"/>
    </source>
</evidence>
<dbReference type="InterPro" id="IPR000175">
    <property type="entry name" value="Na/ntran_symport"/>
</dbReference>
<dbReference type="InterPro" id="IPR037272">
    <property type="entry name" value="SNS_sf"/>
</dbReference>
<evidence type="ECO:0000313" key="13">
    <source>
        <dbReference type="EMBL" id="TRY73528.1"/>
    </source>
</evidence>
<dbReference type="PROSITE" id="PS00754">
    <property type="entry name" value="NA_NEUROTRAN_SYMP_2"/>
    <property type="match status" value="1"/>
</dbReference>